<dbReference type="AlphaFoldDB" id="A0A397S8S6"/>
<reference evidence="1 2" key="1">
    <citation type="submission" date="2018-06" db="EMBL/GenBank/DDBJ databases">
        <title>Comparative genomics reveals the genomic features of Rhizophagus irregularis, R. cerebriforme, R. diaphanum and Gigaspora rosea, and their symbiotic lifestyle signature.</title>
        <authorList>
            <person name="Morin E."/>
            <person name="San Clemente H."/>
            <person name="Chen E.C.H."/>
            <person name="De La Providencia I."/>
            <person name="Hainaut M."/>
            <person name="Kuo A."/>
            <person name="Kohler A."/>
            <person name="Murat C."/>
            <person name="Tang N."/>
            <person name="Roy S."/>
            <person name="Loubradou J."/>
            <person name="Henrissat B."/>
            <person name="Grigoriev I.V."/>
            <person name="Corradi N."/>
            <person name="Roux C."/>
            <person name="Martin F.M."/>
        </authorList>
    </citation>
    <scope>NUCLEOTIDE SEQUENCE [LARGE SCALE GENOMIC DNA]</scope>
    <source>
        <strain evidence="1 2">DAOM 227022</strain>
    </source>
</reference>
<evidence type="ECO:0000313" key="2">
    <source>
        <dbReference type="Proteomes" id="UP000265703"/>
    </source>
</evidence>
<proteinExistence type="predicted"/>
<name>A0A397S8S6_9GLOM</name>
<dbReference type="STRING" id="658196.A0A397S8S6"/>
<comment type="caution">
    <text evidence="1">The sequence shown here is derived from an EMBL/GenBank/DDBJ whole genome shotgun (WGS) entry which is preliminary data.</text>
</comment>
<dbReference type="PANTHER" id="PTHR35871">
    <property type="entry name" value="EXPRESSED PROTEIN"/>
    <property type="match status" value="1"/>
</dbReference>
<dbReference type="Proteomes" id="UP000265703">
    <property type="component" value="Unassembled WGS sequence"/>
</dbReference>
<dbReference type="EMBL" id="QKYT01000829">
    <property type="protein sequence ID" value="RIA81219.1"/>
    <property type="molecule type" value="Genomic_DNA"/>
</dbReference>
<gene>
    <name evidence="1" type="ORF">C1645_790875</name>
</gene>
<accession>A0A397S8S6</accession>
<dbReference type="PANTHER" id="PTHR35871:SF1">
    <property type="entry name" value="CXC1-LIKE CYSTEINE CLUSTER ASSOCIATED WITH KDZ TRANSPOSASES DOMAIN-CONTAINING PROTEIN"/>
    <property type="match status" value="1"/>
</dbReference>
<keyword evidence="2" id="KW-1185">Reference proteome</keyword>
<protein>
    <submittedName>
        <fullName evidence="1">Uncharacterized protein</fullName>
    </submittedName>
</protein>
<evidence type="ECO:0000313" key="1">
    <source>
        <dbReference type="EMBL" id="RIA81219.1"/>
    </source>
</evidence>
<organism evidence="1 2">
    <name type="scientific">Glomus cerebriforme</name>
    <dbReference type="NCBI Taxonomy" id="658196"/>
    <lineage>
        <taxon>Eukaryota</taxon>
        <taxon>Fungi</taxon>
        <taxon>Fungi incertae sedis</taxon>
        <taxon>Mucoromycota</taxon>
        <taxon>Glomeromycotina</taxon>
        <taxon>Glomeromycetes</taxon>
        <taxon>Glomerales</taxon>
        <taxon>Glomeraceae</taxon>
        <taxon>Glomus</taxon>
    </lineage>
</organism>
<sequence length="84" mass="9567">MVLIEPNLNEDDKRHILITYDESITEKAIPIFEKLHPDKISIFAFDNITSHTIYAKDALIVSKMNLKPGGKEKFKNGLIPDESI</sequence>
<dbReference type="OrthoDB" id="2431949at2759"/>